<sequence>MTLVNDKKQPARTAKPASSIRRLSGQAAAPLYEGVKRQISEAILLGKWPPGTVLPGEVALAQLFGVAVGTVRRALMDLTAEGLLSRRRKTGTVVTGRTPHHSLRYFFQYFRLHGLDGALVRSTARLLSITVGPATEQESTALAIEPKSPMLRLYRTRDVDGRAVMLDLFALPATRIPDFPQAPGTVPELLYLFLLERYGIRISAVREHVSAELADEEAQKWLGLEPPAAVLRIEDVSYDQSGVPTIFSIHRAVTTDHRYVNEIR</sequence>
<dbReference type="CDD" id="cd07377">
    <property type="entry name" value="WHTH_GntR"/>
    <property type="match status" value="1"/>
</dbReference>
<organism evidence="6 7">
    <name type="scientific">Aliidongia dinghuensis</name>
    <dbReference type="NCBI Taxonomy" id="1867774"/>
    <lineage>
        <taxon>Bacteria</taxon>
        <taxon>Pseudomonadati</taxon>
        <taxon>Pseudomonadota</taxon>
        <taxon>Alphaproteobacteria</taxon>
        <taxon>Rhodospirillales</taxon>
        <taxon>Dongiaceae</taxon>
        <taxon>Aliidongia</taxon>
    </lineage>
</organism>
<dbReference type="EMBL" id="BMJQ01000021">
    <property type="protein sequence ID" value="GGF44393.1"/>
    <property type="molecule type" value="Genomic_DNA"/>
</dbReference>
<dbReference type="Gene3D" id="3.40.1410.10">
    <property type="entry name" value="Chorismate lyase-like"/>
    <property type="match status" value="1"/>
</dbReference>
<dbReference type="SUPFAM" id="SSF64288">
    <property type="entry name" value="Chorismate lyase-like"/>
    <property type="match status" value="1"/>
</dbReference>
<dbReference type="PANTHER" id="PTHR44846">
    <property type="entry name" value="MANNOSYL-D-GLYCERATE TRANSPORT/METABOLISM SYSTEM REPRESSOR MNGR-RELATED"/>
    <property type="match status" value="1"/>
</dbReference>
<dbReference type="InterPro" id="IPR036388">
    <property type="entry name" value="WH-like_DNA-bd_sf"/>
</dbReference>
<reference evidence="6" key="2">
    <citation type="submission" date="2020-09" db="EMBL/GenBank/DDBJ databases">
        <authorList>
            <person name="Sun Q."/>
            <person name="Zhou Y."/>
        </authorList>
    </citation>
    <scope>NUCLEOTIDE SEQUENCE</scope>
    <source>
        <strain evidence="6">CGMCC 1.15725</strain>
    </source>
</reference>
<dbReference type="InterPro" id="IPR050679">
    <property type="entry name" value="Bact_HTH_transcr_reg"/>
</dbReference>
<feature type="domain" description="HTH gntR-type" evidence="5">
    <location>
        <begin position="29"/>
        <end position="97"/>
    </location>
</feature>
<evidence type="ECO:0000313" key="6">
    <source>
        <dbReference type="EMBL" id="GGF44393.1"/>
    </source>
</evidence>
<dbReference type="Proteomes" id="UP000646365">
    <property type="component" value="Unassembled WGS sequence"/>
</dbReference>
<keyword evidence="7" id="KW-1185">Reference proteome</keyword>
<reference evidence="6" key="1">
    <citation type="journal article" date="2014" name="Int. J. Syst. Evol. Microbiol.">
        <title>Complete genome sequence of Corynebacterium casei LMG S-19264T (=DSM 44701T), isolated from a smear-ripened cheese.</title>
        <authorList>
            <consortium name="US DOE Joint Genome Institute (JGI-PGF)"/>
            <person name="Walter F."/>
            <person name="Albersmeier A."/>
            <person name="Kalinowski J."/>
            <person name="Ruckert C."/>
        </authorList>
    </citation>
    <scope>NUCLEOTIDE SEQUENCE</scope>
    <source>
        <strain evidence="6">CGMCC 1.15725</strain>
    </source>
</reference>
<dbReference type="Pfam" id="PF00392">
    <property type="entry name" value="GntR"/>
    <property type="match status" value="1"/>
</dbReference>
<dbReference type="RefSeq" id="WP_189051736.1">
    <property type="nucleotide sequence ID" value="NZ_BMJQ01000021.1"/>
</dbReference>
<dbReference type="InterPro" id="IPR011663">
    <property type="entry name" value="UTRA"/>
</dbReference>
<dbReference type="SMART" id="SM00866">
    <property type="entry name" value="UTRA"/>
    <property type="match status" value="1"/>
</dbReference>
<dbReference type="GO" id="GO:0003677">
    <property type="term" value="F:DNA binding"/>
    <property type="evidence" value="ECO:0007669"/>
    <property type="project" value="UniProtKB-KW"/>
</dbReference>
<evidence type="ECO:0000313" key="7">
    <source>
        <dbReference type="Proteomes" id="UP000646365"/>
    </source>
</evidence>
<evidence type="ECO:0000256" key="1">
    <source>
        <dbReference type="ARBA" id="ARBA00023015"/>
    </source>
</evidence>
<dbReference type="AlphaFoldDB" id="A0A8J2YZT0"/>
<name>A0A8J2YZT0_9PROT</name>
<gene>
    <name evidence="6" type="ORF">GCM10011611_58530</name>
</gene>
<evidence type="ECO:0000256" key="3">
    <source>
        <dbReference type="ARBA" id="ARBA00023163"/>
    </source>
</evidence>
<proteinExistence type="predicted"/>
<keyword evidence="3" id="KW-0804">Transcription</keyword>
<protein>
    <submittedName>
        <fullName evidence="6">GntR family transcriptional regulator</fullName>
    </submittedName>
</protein>
<keyword evidence="2" id="KW-0238">DNA-binding</keyword>
<dbReference type="Pfam" id="PF07702">
    <property type="entry name" value="UTRA"/>
    <property type="match status" value="1"/>
</dbReference>
<dbReference type="GO" id="GO:0003700">
    <property type="term" value="F:DNA-binding transcription factor activity"/>
    <property type="evidence" value="ECO:0007669"/>
    <property type="project" value="InterPro"/>
</dbReference>
<dbReference type="Gene3D" id="1.10.10.10">
    <property type="entry name" value="Winged helix-like DNA-binding domain superfamily/Winged helix DNA-binding domain"/>
    <property type="match status" value="1"/>
</dbReference>
<evidence type="ECO:0000256" key="2">
    <source>
        <dbReference type="ARBA" id="ARBA00023125"/>
    </source>
</evidence>
<evidence type="ECO:0000256" key="4">
    <source>
        <dbReference type="SAM" id="MobiDB-lite"/>
    </source>
</evidence>
<dbReference type="InterPro" id="IPR028978">
    <property type="entry name" value="Chorismate_lyase_/UTRA_dom_sf"/>
</dbReference>
<dbReference type="InterPro" id="IPR000524">
    <property type="entry name" value="Tscrpt_reg_HTH_GntR"/>
</dbReference>
<dbReference type="PROSITE" id="PS50949">
    <property type="entry name" value="HTH_GNTR"/>
    <property type="match status" value="1"/>
</dbReference>
<comment type="caution">
    <text evidence="6">The sequence shown here is derived from an EMBL/GenBank/DDBJ whole genome shotgun (WGS) entry which is preliminary data.</text>
</comment>
<dbReference type="GO" id="GO:0045892">
    <property type="term" value="P:negative regulation of DNA-templated transcription"/>
    <property type="evidence" value="ECO:0007669"/>
    <property type="project" value="TreeGrafter"/>
</dbReference>
<evidence type="ECO:0000259" key="5">
    <source>
        <dbReference type="PROSITE" id="PS50949"/>
    </source>
</evidence>
<dbReference type="InterPro" id="IPR036390">
    <property type="entry name" value="WH_DNA-bd_sf"/>
</dbReference>
<dbReference type="SUPFAM" id="SSF46785">
    <property type="entry name" value="Winged helix' DNA-binding domain"/>
    <property type="match status" value="1"/>
</dbReference>
<feature type="region of interest" description="Disordered" evidence="4">
    <location>
        <begin position="1"/>
        <end position="21"/>
    </location>
</feature>
<dbReference type="SMART" id="SM00345">
    <property type="entry name" value="HTH_GNTR"/>
    <property type="match status" value="1"/>
</dbReference>
<accession>A0A8J2YZT0</accession>
<dbReference type="PANTHER" id="PTHR44846:SF1">
    <property type="entry name" value="MANNOSYL-D-GLYCERATE TRANSPORT_METABOLISM SYSTEM REPRESSOR MNGR-RELATED"/>
    <property type="match status" value="1"/>
</dbReference>
<keyword evidence="1" id="KW-0805">Transcription regulation</keyword>